<dbReference type="Pfam" id="PF00149">
    <property type="entry name" value="Metallophos"/>
    <property type="match status" value="1"/>
</dbReference>
<dbReference type="PIRSF" id="PIRSF033091">
    <property type="entry name" value="Pesterase_YhaO"/>
    <property type="match status" value="1"/>
</dbReference>
<dbReference type="RefSeq" id="WP_188427439.1">
    <property type="nucleotide sequence ID" value="NZ_BMCH01000009.1"/>
</dbReference>
<dbReference type="EMBL" id="BMCH01000009">
    <property type="protein sequence ID" value="GGC40901.1"/>
    <property type="molecule type" value="Genomic_DNA"/>
</dbReference>
<protein>
    <submittedName>
        <fullName evidence="3">Metallophosphoesterase</fullName>
    </submittedName>
</protein>
<evidence type="ECO:0000256" key="1">
    <source>
        <dbReference type="ARBA" id="ARBA00022801"/>
    </source>
</evidence>
<keyword evidence="1" id="KW-0378">Hydrolase</keyword>
<dbReference type="InterPro" id="IPR029052">
    <property type="entry name" value="Metallo-depent_PP-like"/>
</dbReference>
<dbReference type="Gene3D" id="3.60.21.10">
    <property type="match status" value="1"/>
</dbReference>
<proteinExistence type="predicted"/>
<dbReference type="InterPro" id="IPR004843">
    <property type="entry name" value="Calcineurin-like_PHP"/>
</dbReference>
<accession>A0ABQ1MI18</accession>
<gene>
    <name evidence="3" type="ORF">GCM10007207_27840</name>
</gene>
<dbReference type="InterPro" id="IPR014576">
    <property type="entry name" value="Pesterase_YhaO"/>
</dbReference>
<dbReference type="PANTHER" id="PTHR30337:SF7">
    <property type="entry name" value="PHOSPHOESTERASE"/>
    <property type="match status" value="1"/>
</dbReference>
<comment type="caution">
    <text evidence="3">The sequence shown here is derived from an EMBL/GenBank/DDBJ whole genome shotgun (WGS) entry which is preliminary data.</text>
</comment>
<dbReference type="CDD" id="cd00840">
    <property type="entry name" value="MPP_Mre11_N"/>
    <property type="match status" value="1"/>
</dbReference>
<dbReference type="PANTHER" id="PTHR30337">
    <property type="entry name" value="COMPONENT OF ATP-DEPENDENT DSDNA EXONUCLEASE"/>
    <property type="match status" value="1"/>
</dbReference>
<dbReference type="SUPFAM" id="SSF56300">
    <property type="entry name" value="Metallo-dependent phosphatases"/>
    <property type="match status" value="1"/>
</dbReference>
<sequence>MSSFRFLHAADLHLDSPLKGLERHDDLSIDRIRSASRRALDNMVDAAIEHDVAFVVIAGDLYDGDWKTISTGRYMATTLGRLIAHGIRVFLLQGNHDAASVLTRDLPLQAGIDRFPSPRPGSFLIEDLGVALHGQSFANRHMPHDMTPAYPAPVPGYFNIGVLHTSLSGHGQHETYAPCAPETLRAKNYDYWALGHVHERMILTDGTPIVFPGVLQGRHIRETGEKGVVLVSVTDHRIDSITPIACDVVRWHAARFDCTGIENFSAFEDRIGAFLRDIAHTHEGHLCVMRLTIAGTTALHDTLKRQGQTLREVVQHLAAMSGGEIELEKLLLDTTPVATQTRLAPDEGDGFALSGLVHEAASDEALLKVIGEELDSCLKTLNLGDIAPDSLLDRINRRDWASILPELNEALCDRLSGKGDAS</sequence>
<reference evidence="4" key="1">
    <citation type="journal article" date="2019" name="Int. J. Syst. Evol. Microbiol.">
        <title>The Global Catalogue of Microorganisms (GCM) 10K type strain sequencing project: providing services to taxonomists for standard genome sequencing and annotation.</title>
        <authorList>
            <consortium name="The Broad Institute Genomics Platform"/>
            <consortium name="The Broad Institute Genome Sequencing Center for Infectious Disease"/>
            <person name="Wu L."/>
            <person name="Ma J."/>
        </authorList>
    </citation>
    <scope>NUCLEOTIDE SEQUENCE [LARGE SCALE GENOMIC DNA]</scope>
    <source>
        <strain evidence="4">CCM 7132</strain>
    </source>
</reference>
<dbReference type="InterPro" id="IPR041796">
    <property type="entry name" value="Mre11_N"/>
</dbReference>
<evidence type="ECO:0000259" key="2">
    <source>
        <dbReference type="Pfam" id="PF00149"/>
    </source>
</evidence>
<evidence type="ECO:0000313" key="3">
    <source>
        <dbReference type="EMBL" id="GGC40901.1"/>
    </source>
</evidence>
<keyword evidence="4" id="KW-1185">Reference proteome</keyword>
<dbReference type="Proteomes" id="UP000637769">
    <property type="component" value="Unassembled WGS sequence"/>
</dbReference>
<organism evidence="3 4">
    <name type="scientific">Asaia siamensis</name>
    <dbReference type="NCBI Taxonomy" id="110479"/>
    <lineage>
        <taxon>Bacteria</taxon>
        <taxon>Pseudomonadati</taxon>
        <taxon>Pseudomonadota</taxon>
        <taxon>Alphaproteobacteria</taxon>
        <taxon>Acetobacterales</taxon>
        <taxon>Acetobacteraceae</taxon>
        <taxon>Asaia</taxon>
    </lineage>
</organism>
<feature type="domain" description="Calcineurin-like phosphoesterase" evidence="2">
    <location>
        <begin position="4"/>
        <end position="199"/>
    </location>
</feature>
<name>A0ABQ1MI18_9PROT</name>
<dbReference type="InterPro" id="IPR050535">
    <property type="entry name" value="DNA_Repair-Maintenance_Comp"/>
</dbReference>
<evidence type="ECO:0000313" key="4">
    <source>
        <dbReference type="Proteomes" id="UP000637769"/>
    </source>
</evidence>